<dbReference type="Pfam" id="PF25597">
    <property type="entry name" value="SH3_retrovirus"/>
    <property type="match status" value="1"/>
</dbReference>
<gene>
    <name evidence="4" type="ORF">Tco_0749551</name>
</gene>
<proteinExistence type="predicted"/>
<feature type="region of interest" description="Disordered" evidence="1">
    <location>
        <begin position="466"/>
        <end position="511"/>
    </location>
</feature>
<accession>A0ABQ4YYZ8</accession>
<dbReference type="Proteomes" id="UP001151760">
    <property type="component" value="Unassembled WGS sequence"/>
</dbReference>
<evidence type="ECO:0000313" key="4">
    <source>
        <dbReference type="EMBL" id="GJS83010.1"/>
    </source>
</evidence>
<keyword evidence="5" id="KW-1185">Reference proteome</keyword>
<evidence type="ECO:0000259" key="3">
    <source>
        <dbReference type="Pfam" id="PF25597"/>
    </source>
</evidence>
<feature type="domain" description="Retroviral polymerase SH3-like" evidence="3">
    <location>
        <begin position="336"/>
        <end position="392"/>
    </location>
</feature>
<dbReference type="InterPro" id="IPR013103">
    <property type="entry name" value="RVT_2"/>
</dbReference>
<dbReference type="Pfam" id="PF07727">
    <property type="entry name" value="RVT_2"/>
    <property type="match status" value="1"/>
</dbReference>
<dbReference type="InterPro" id="IPR057670">
    <property type="entry name" value="SH3_retrovirus"/>
</dbReference>
<dbReference type="SUPFAM" id="SSF56672">
    <property type="entry name" value="DNA/RNA polymerases"/>
    <property type="match status" value="1"/>
</dbReference>
<reference evidence="4" key="1">
    <citation type="journal article" date="2022" name="Int. J. Mol. Sci.">
        <title>Draft Genome of Tanacetum Coccineum: Genomic Comparison of Closely Related Tanacetum-Family Plants.</title>
        <authorList>
            <person name="Yamashiro T."/>
            <person name="Shiraishi A."/>
            <person name="Nakayama K."/>
            <person name="Satake H."/>
        </authorList>
    </citation>
    <scope>NUCLEOTIDE SEQUENCE</scope>
</reference>
<reference evidence="4" key="2">
    <citation type="submission" date="2022-01" db="EMBL/GenBank/DDBJ databases">
        <authorList>
            <person name="Yamashiro T."/>
            <person name="Shiraishi A."/>
            <person name="Satake H."/>
            <person name="Nakayama K."/>
        </authorList>
    </citation>
    <scope>NUCLEOTIDE SEQUENCE</scope>
</reference>
<sequence length="511" mass="56825">MRGYCQEEGIDFEESFAPVARMEAIRIFLAYAAHKSFIVFQMNVKTAFLHGSLKEDVYVCQPEGFINADHPSHVYKLKKALYGLKQAPRVYVDDIIFGSKNPRQIAQPGMNLGQDRHMQMIGGIANQNVNQNGNGNVVAAWTEGNGNGNRNNGNQTQLLIAQKEEAEIQLQAEEFDLMDVVWDLDEIEEVNANCILMANLQQASTSSTQTDKAPVYDSDGSAKFLGTVRFGNDHIAIILGYGDLQWGNILITKVYFVEGLGHNLFLVEQFCDSDLEVDFLRSKYEAPEEIKTFLKKITVILQASVIIVITDYGIKFKNQVLKEYFDSVGISHQSALCYPKNDREDIGKLGAKGDIGFFIGYFATSCAYRVYNRRTKKIMEPMNVTFDELSAMAFEQRSLKPGLQGMTFGQISLGLDLTYAPSIITSQKPTECELDLLFEAMYDDYIGGQLSAATRTALVAQAPQVLQTPTTSTTTADTSPTPTNSSPQATIIPNTSQDVDELEPKQQHVQQ</sequence>
<dbReference type="EMBL" id="BQNB010010869">
    <property type="protein sequence ID" value="GJS83010.1"/>
    <property type="molecule type" value="Genomic_DNA"/>
</dbReference>
<evidence type="ECO:0000313" key="5">
    <source>
        <dbReference type="Proteomes" id="UP001151760"/>
    </source>
</evidence>
<evidence type="ECO:0000259" key="2">
    <source>
        <dbReference type="Pfam" id="PF07727"/>
    </source>
</evidence>
<feature type="domain" description="Reverse transcriptase Ty1/copia-type" evidence="2">
    <location>
        <begin position="2"/>
        <end position="93"/>
    </location>
</feature>
<dbReference type="InterPro" id="IPR043502">
    <property type="entry name" value="DNA/RNA_pol_sf"/>
</dbReference>
<protein>
    <submittedName>
        <fullName evidence="4">Integrase, catalytic region, zinc finger, CCHC-type containing protein</fullName>
    </submittedName>
</protein>
<name>A0ABQ4YYZ8_9ASTR</name>
<feature type="compositionally biased region" description="Low complexity" evidence="1">
    <location>
        <begin position="467"/>
        <end position="490"/>
    </location>
</feature>
<feature type="compositionally biased region" description="Basic and acidic residues" evidence="1">
    <location>
        <begin position="502"/>
        <end position="511"/>
    </location>
</feature>
<organism evidence="4 5">
    <name type="scientific">Tanacetum coccineum</name>
    <dbReference type="NCBI Taxonomy" id="301880"/>
    <lineage>
        <taxon>Eukaryota</taxon>
        <taxon>Viridiplantae</taxon>
        <taxon>Streptophyta</taxon>
        <taxon>Embryophyta</taxon>
        <taxon>Tracheophyta</taxon>
        <taxon>Spermatophyta</taxon>
        <taxon>Magnoliopsida</taxon>
        <taxon>eudicotyledons</taxon>
        <taxon>Gunneridae</taxon>
        <taxon>Pentapetalae</taxon>
        <taxon>asterids</taxon>
        <taxon>campanulids</taxon>
        <taxon>Asterales</taxon>
        <taxon>Asteraceae</taxon>
        <taxon>Asteroideae</taxon>
        <taxon>Anthemideae</taxon>
        <taxon>Anthemidinae</taxon>
        <taxon>Tanacetum</taxon>
    </lineage>
</organism>
<comment type="caution">
    <text evidence="4">The sequence shown here is derived from an EMBL/GenBank/DDBJ whole genome shotgun (WGS) entry which is preliminary data.</text>
</comment>
<evidence type="ECO:0000256" key="1">
    <source>
        <dbReference type="SAM" id="MobiDB-lite"/>
    </source>
</evidence>